<reference evidence="1 2" key="1">
    <citation type="journal article" date="2016" name="Sci. Rep.">
        <title>Genomic and phenotypic characterization of the species Acinetobacter venetianus.</title>
        <authorList>
            <person name="Fondi M."/>
            <person name="Maida I."/>
            <person name="Perrin E."/>
            <person name="Orlandini V."/>
            <person name="La Torre L."/>
            <person name="Bosi E."/>
            <person name="Negroni A."/>
            <person name="Zanaroli G."/>
            <person name="Fava F."/>
            <person name="Decorosi F."/>
            <person name="Giovannetti L."/>
            <person name="Viti C."/>
            <person name="Vaneechoutte M."/>
            <person name="Dijkshoorn L."/>
            <person name="Fani R."/>
        </authorList>
    </citation>
    <scope>NUCLEOTIDE SEQUENCE [LARGE SCALE GENOMIC DNA]</scope>
    <source>
        <strain evidence="1 2">LUH13518</strain>
    </source>
</reference>
<sequence>MNTPIIVVENLYSSFGADNADYLTCPKTNKEIYFITDGHSQRNGSADLVDKFEIYLTANFNIELIDEENVEVEINKCFSDFREATKRVLPRAAMCFVLVVKINNFLHVFHLGDCRLGRFSHNGIEWITEPHLVVLQDQPGMTEEELRLNEYNHIVYKLFSVNKPRKPDYFKYEIDGSEYILATDGFWKLTQEKQQLLLNNKFTQLSDDVAFIRFSISSNLIK</sequence>
<accession>A0A150HXH8</accession>
<gene>
    <name evidence="1" type="ORF">AVENLUH13518_01070</name>
</gene>
<dbReference type="AlphaFoldDB" id="A0A150HXH8"/>
<dbReference type="Proteomes" id="UP000075544">
    <property type="component" value="Unassembled WGS sequence"/>
</dbReference>
<dbReference type="RefSeq" id="WP_061524281.1">
    <property type="nucleotide sequence ID" value="NZ_JRHX01000034.1"/>
</dbReference>
<dbReference type="Gene3D" id="3.60.40.10">
    <property type="entry name" value="PPM-type phosphatase domain"/>
    <property type="match status" value="1"/>
</dbReference>
<evidence type="ECO:0000313" key="1">
    <source>
        <dbReference type="EMBL" id="KXZ71495.1"/>
    </source>
</evidence>
<organism evidence="1 2">
    <name type="scientific">Acinetobacter venetianus</name>
    <dbReference type="NCBI Taxonomy" id="52133"/>
    <lineage>
        <taxon>Bacteria</taxon>
        <taxon>Pseudomonadati</taxon>
        <taxon>Pseudomonadota</taxon>
        <taxon>Gammaproteobacteria</taxon>
        <taxon>Moraxellales</taxon>
        <taxon>Moraxellaceae</taxon>
        <taxon>Acinetobacter</taxon>
    </lineage>
</organism>
<evidence type="ECO:0000313" key="2">
    <source>
        <dbReference type="Proteomes" id="UP000075544"/>
    </source>
</evidence>
<proteinExistence type="predicted"/>
<dbReference type="SUPFAM" id="SSF81606">
    <property type="entry name" value="PP2C-like"/>
    <property type="match status" value="1"/>
</dbReference>
<comment type="caution">
    <text evidence="1">The sequence shown here is derived from an EMBL/GenBank/DDBJ whole genome shotgun (WGS) entry which is preliminary data.</text>
</comment>
<protein>
    <recommendedName>
        <fullName evidence="3">PPM-type phosphatase domain-containing protein</fullName>
    </recommendedName>
</protein>
<dbReference type="EMBL" id="JRHX01000034">
    <property type="protein sequence ID" value="KXZ71495.1"/>
    <property type="molecule type" value="Genomic_DNA"/>
</dbReference>
<dbReference type="InterPro" id="IPR036457">
    <property type="entry name" value="PPM-type-like_dom_sf"/>
</dbReference>
<evidence type="ECO:0008006" key="3">
    <source>
        <dbReference type="Google" id="ProtNLM"/>
    </source>
</evidence>
<name>A0A150HXH8_9GAMM</name>
<dbReference type="PATRIC" id="fig|52133.19.peg.1092"/>